<organism evidence="2 3">
    <name type="scientific">Variovorax paradoxus</name>
    <dbReference type="NCBI Taxonomy" id="34073"/>
    <lineage>
        <taxon>Bacteria</taxon>
        <taxon>Pseudomonadati</taxon>
        <taxon>Pseudomonadota</taxon>
        <taxon>Betaproteobacteria</taxon>
        <taxon>Burkholderiales</taxon>
        <taxon>Comamonadaceae</taxon>
        <taxon>Variovorax</taxon>
    </lineage>
</organism>
<reference evidence="2 3" key="1">
    <citation type="submission" date="2017-08" db="EMBL/GenBank/DDBJ databases">
        <title>Infants hospitalized years apart are colonized by the same room-sourced microbial strains.</title>
        <authorList>
            <person name="Brooks B."/>
            <person name="Olm M.R."/>
            <person name="Firek B.A."/>
            <person name="Baker R."/>
            <person name="Thomas B.C."/>
            <person name="Morowitz M.J."/>
            <person name="Banfield J.F."/>
        </authorList>
    </citation>
    <scope>NUCLEOTIDE SEQUENCE [LARGE SCALE GENOMIC DNA]</scope>
    <source>
        <strain evidence="2">S2_005_003_R2_41</strain>
    </source>
</reference>
<dbReference type="NCBIfam" id="TIGR03373">
    <property type="entry name" value="VI_minor_4"/>
    <property type="match status" value="1"/>
</dbReference>
<evidence type="ECO:0000256" key="1">
    <source>
        <dbReference type="SAM" id="MobiDB-lite"/>
    </source>
</evidence>
<feature type="region of interest" description="Disordered" evidence="1">
    <location>
        <begin position="170"/>
        <end position="196"/>
    </location>
</feature>
<dbReference type="EMBL" id="QFPP01000084">
    <property type="protein sequence ID" value="PZQ75517.1"/>
    <property type="molecule type" value="Genomic_DNA"/>
</dbReference>
<comment type="caution">
    <text evidence="2">The sequence shown here is derived from an EMBL/GenBank/DDBJ whole genome shotgun (WGS) entry which is preliminary data.</text>
</comment>
<dbReference type="Gene3D" id="3.40.1730.10">
    <property type="entry name" value="pa0076 domain"/>
    <property type="match status" value="1"/>
</dbReference>
<dbReference type="InterPro" id="IPR038225">
    <property type="entry name" value="TagF_sf"/>
</dbReference>
<sequence>MLRALIASRLVTPPAIWGKLPGHADFVRSGMRHDESEGWRPWLAQLRVAGEGGQPERAAIPTAFVLPPGALAFASRRFVLGVITPSADRVGRHHPLLVYHLAHPRWVERHFAAHAQRPRDWLFWLARAVARHAGRQGTADMHMLQRTVWGLWRLHEPGLTDIWDRRRAGALSTGPASAGDRARPKAGTPSSPDRVQSLLDKLAGPAPANDPAAGLHGVRHLPWADWPQRLQRSRPDSAFWQQDAAGGFVNAANRLQQLWSGTSWAP</sequence>
<protein>
    <submittedName>
        <fullName evidence="2">Type VI secretion system-associated protein TagF</fullName>
    </submittedName>
</protein>
<dbReference type="AlphaFoldDB" id="A0A2W5RYE3"/>
<dbReference type="InterPro" id="IPR017748">
    <property type="entry name" value="TagF"/>
</dbReference>
<dbReference type="Proteomes" id="UP000249135">
    <property type="component" value="Unassembled WGS sequence"/>
</dbReference>
<proteinExistence type="predicted"/>
<name>A0A2W5RYE3_VARPD</name>
<dbReference type="Pfam" id="PF09867">
    <property type="entry name" value="TagF_N"/>
    <property type="match status" value="1"/>
</dbReference>
<gene>
    <name evidence="2" type="primary">tagF</name>
    <name evidence="2" type="ORF">DI563_09410</name>
</gene>
<accession>A0A2W5RYE3</accession>
<evidence type="ECO:0000313" key="3">
    <source>
        <dbReference type="Proteomes" id="UP000249135"/>
    </source>
</evidence>
<evidence type="ECO:0000313" key="2">
    <source>
        <dbReference type="EMBL" id="PZQ75517.1"/>
    </source>
</evidence>